<name>A0A9W8YDT8_9PLEO</name>
<evidence type="ECO:0000313" key="3">
    <source>
        <dbReference type="Proteomes" id="UP001140560"/>
    </source>
</evidence>
<evidence type="ECO:0000313" key="2">
    <source>
        <dbReference type="EMBL" id="KAJ4374854.1"/>
    </source>
</evidence>
<keyword evidence="3" id="KW-1185">Reference proteome</keyword>
<protein>
    <submittedName>
        <fullName evidence="2">Uncharacterized protein</fullName>
    </submittedName>
</protein>
<accession>A0A9W8YDT8</accession>
<proteinExistence type="predicted"/>
<sequence>MVLAKIQVSFTFLALLFTNGVIGIDAPIPGYDVVTIPWSLSPSPGAPAEIFEGTVEEVLSSVLEKNPNFYQDFGISDHEVTNTTPKRDESGLIEKRDTVNCNPNPNWHSAYLNGIQQGISYLRGVPGQPQRGPGPGSCGRVSCSYQCAIWWCNDNTFTKVLPSFNSIADGAQLIVNQCTTKDPIDNLYEFVRGQDFHSDGWNVIVRLDSC</sequence>
<dbReference type="EMBL" id="JAPEUY010000003">
    <property type="protein sequence ID" value="KAJ4374854.1"/>
    <property type="molecule type" value="Genomic_DNA"/>
</dbReference>
<feature type="signal peptide" evidence="1">
    <location>
        <begin position="1"/>
        <end position="23"/>
    </location>
</feature>
<evidence type="ECO:0000256" key="1">
    <source>
        <dbReference type="SAM" id="SignalP"/>
    </source>
</evidence>
<reference evidence="2" key="1">
    <citation type="submission" date="2022-10" db="EMBL/GenBank/DDBJ databases">
        <title>Tapping the CABI collections for fungal endophytes: first genome assemblies for Collariella, Neodidymelliopsis, Ascochyta clinopodiicola, Didymella pomorum, Didymosphaeria variabile, Neocosmospora piperis and Neocucurbitaria cava.</title>
        <authorList>
            <person name="Hill R."/>
        </authorList>
    </citation>
    <scope>NUCLEOTIDE SEQUENCE</scope>
    <source>
        <strain evidence="2">IMI 356814</strain>
    </source>
</reference>
<dbReference type="PANTHER" id="PTHR35605:SF1">
    <property type="entry name" value="ECP2 EFFECTOR PROTEIN DOMAIN-CONTAINING PROTEIN-RELATED"/>
    <property type="match status" value="1"/>
</dbReference>
<dbReference type="OrthoDB" id="3552888at2759"/>
<gene>
    <name evidence="2" type="ORF">N0V83_001932</name>
</gene>
<dbReference type="AlphaFoldDB" id="A0A9W8YDT8"/>
<comment type="caution">
    <text evidence="2">The sequence shown here is derived from an EMBL/GenBank/DDBJ whole genome shotgun (WGS) entry which is preliminary data.</text>
</comment>
<keyword evidence="1" id="KW-0732">Signal</keyword>
<organism evidence="2 3">
    <name type="scientific">Neocucurbitaria cava</name>
    <dbReference type="NCBI Taxonomy" id="798079"/>
    <lineage>
        <taxon>Eukaryota</taxon>
        <taxon>Fungi</taxon>
        <taxon>Dikarya</taxon>
        <taxon>Ascomycota</taxon>
        <taxon>Pezizomycotina</taxon>
        <taxon>Dothideomycetes</taxon>
        <taxon>Pleosporomycetidae</taxon>
        <taxon>Pleosporales</taxon>
        <taxon>Pleosporineae</taxon>
        <taxon>Cucurbitariaceae</taxon>
        <taxon>Neocucurbitaria</taxon>
    </lineage>
</organism>
<feature type="chain" id="PRO_5040921962" evidence="1">
    <location>
        <begin position="24"/>
        <end position="210"/>
    </location>
</feature>
<dbReference type="PANTHER" id="PTHR35605">
    <property type="entry name" value="ECP2 EFFECTOR PROTEIN DOMAIN-CONTAINING PROTEIN-RELATED"/>
    <property type="match status" value="1"/>
</dbReference>
<dbReference type="Proteomes" id="UP001140560">
    <property type="component" value="Unassembled WGS sequence"/>
</dbReference>